<organism evidence="8 9">
    <name type="scientific">Niabella yanshanensis</name>
    <dbReference type="NCBI Taxonomy" id="577386"/>
    <lineage>
        <taxon>Bacteria</taxon>
        <taxon>Pseudomonadati</taxon>
        <taxon>Bacteroidota</taxon>
        <taxon>Chitinophagia</taxon>
        <taxon>Chitinophagales</taxon>
        <taxon>Chitinophagaceae</taxon>
        <taxon>Niabella</taxon>
    </lineage>
</organism>
<evidence type="ECO:0000256" key="3">
    <source>
        <dbReference type="ARBA" id="ARBA00022692"/>
    </source>
</evidence>
<comment type="similarity">
    <text evidence="2 6">Belongs to the sodium:solute symporter (SSF) (TC 2.A.21) family.</text>
</comment>
<sequence length="527" mass="58250">MFISFFLVLVIAAAVSVYTTRKQSKTSVGHYMGSRSLNFWMVGCSLFLTNMSANQFVGENEFVYTNNMTVMCWGMSSILAMIIVSEFLMPVYLRIGAMTTPDFLGIRFDKQTQRFVSIIFLLSYAINLVPAVLYGCAVAMNGIFQFDTRFGLDYFTTIRLLVTFIGVTGCLYAVLGGLKAITINDIVQGIGMVAGGILITWIGLRFLGDGSLTAGVEKLLGNNREHLNAIGKPGAAIPFGTLFTGMLLINIYYWGMEQYIVQQSLAARNLAESQKGISLACVGKLIAPLLLNVPGLIALQLYPGMENTAQVFPKMITGTLPPLITGLIAAIVFGGALSTFNAGLNSIGTLFTMNLYKPWLEKRKYPVHDATLIKKGRMIQIAITLIAIVFSPYIMFFSGGFYSYLQKVASYFSVPVFTIMLMGLVTRRVPAIAAKAGLFFFVLAYIVTQVVIDTGWHYLHILAVLFVVTSLLMLLIGKLMPREKPFSIETHAKVNLNPWKQRYIYYIILIALMTGMFFLFSPLGIAR</sequence>
<dbReference type="NCBIfam" id="NF007790">
    <property type="entry name" value="PRK10484.1"/>
    <property type="match status" value="1"/>
</dbReference>
<feature type="transmembrane region" description="Helical" evidence="7">
    <location>
        <begin position="114"/>
        <end position="134"/>
    </location>
</feature>
<feature type="transmembrane region" description="Helical" evidence="7">
    <location>
        <begin position="377"/>
        <end position="396"/>
    </location>
</feature>
<comment type="subcellular location">
    <subcellularLocation>
        <location evidence="1">Membrane</location>
        <topology evidence="1">Multi-pass membrane protein</topology>
    </subcellularLocation>
</comment>
<feature type="transmembrane region" description="Helical" evidence="7">
    <location>
        <begin position="323"/>
        <end position="356"/>
    </location>
</feature>
<feature type="transmembrane region" description="Helical" evidence="7">
    <location>
        <begin position="154"/>
        <end position="174"/>
    </location>
</feature>
<protein>
    <submittedName>
        <fullName evidence="8">Solute:sodium symporter family transporter</fullName>
    </submittedName>
</protein>
<dbReference type="NCBIfam" id="TIGR00813">
    <property type="entry name" value="sss"/>
    <property type="match status" value="1"/>
</dbReference>
<evidence type="ECO:0000256" key="7">
    <source>
        <dbReference type="SAM" id="Phobius"/>
    </source>
</evidence>
<keyword evidence="9" id="KW-1185">Reference proteome</keyword>
<evidence type="ECO:0000313" key="8">
    <source>
        <dbReference type="EMBL" id="WQD38040.1"/>
    </source>
</evidence>
<evidence type="ECO:0000256" key="6">
    <source>
        <dbReference type="RuleBase" id="RU362091"/>
    </source>
</evidence>
<evidence type="ECO:0000256" key="2">
    <source>
        <dbReference type="ARBA" id="ARBA00006434"/>
    </source>
</evidence>
<feature type="transmembrane region" description="Helical" evidence="7">
    <location>
        <begin position="73"/>
        <end position="93"/>
    </location>
</feature>
<keyword evidence="5 7" id="KW-0472">Membrane</keyword>
<dbReference type="InterPro" id="IPR001734">
    <property type="entry name" value="Na/solute_symporter"/>
</dbReference>
<evidence type="ECO:0000313" key="9">
    <source>
        <dbReference type="Proteomes" id="UP001325680"/>
    </source>
</evidence>
<feature type="transmembrane region" description="Helical" evidence="7">
    <location>
        <begin position="458"/>
        <end position="477"/>
    </location>
</feature>
<dbReference type="Proteomes" id="UP001325680">
    <property type="component" value="Chromosome"/>
</dbReference>
<proteinExistence type="inferred from homology"/>
<feature type="transmembrane region" description="Helical" evidence="7">
    <location>
        <begin position="432"/>
        <end position="452"/>
    </location>
</feature>
<keyword evidence="4 7" id="KW-1133">Transmembrane helix</keyword>
<dbReference type="PANTHER" id="PTHR11819">
    <property type="entry name" value="SOLUTE CARRIER FAMILY 5"/>
    <property type="match status" value="1"/>
</dbReference>
<dbReference type="PROSITE" id="PS50283">
    <property type="entry name" value="NA_SOLUT_SYMP_3"/>
    <property type="match status" value="1"/>
</dbReference>
<evidence type="ECO:0000256" key="4">
    <source>
        <dbReference type="ARBA" id="ARBA00022989"/>
    </source>
</evidence>
<feature type="transmembrane region" description="Helical" evidence="7">
    <location>
        <begin position="276"/>
        <end position="303"/>
    </location>
</feature>
<feature type="transmembrane region" description="Helical" evidence="7">
    <location>
        <begin position="503"/>
        <end position="525"/>
    </location>
</feature>
<gene>
    <name evidence="8" type="ORF">U0035_20445</name>
</gene>
<feature type="transmembrane region" description="Helical" evidence="7">
    <location>
        <begin position="235"/>
        <end position="255"/>
    </location>
</feature>
<name>A0ABZ0W7E7_9BACT</name>
<dbReference type="RefSeq" id="WP_114790793.1">
    <property type="nucleotide sequence ID" value="NZ_CP139960.1"/>
</dbReference>
<dbReference type="Pfam" id="PF00474">
    <property type="entry name" value="SSF"/>
    <property type="match status" value="1"/>
</dbReference>
<dbReference type="Gene3D" id="1.20.1730.10">
    <property type="entry name" value="Sodium/glucose cotransporter"/>
    <property type="match status" value="1"/>
</dbReference>
<dbReference type="PANTHER" id="PTHR11819:SF195">
    <property type="entry name" value="SODIUM_GLUCOSE COTRANSPORTER 4"/>
    <property type="match status" value="1"/>
</dbReference>
<evidence type="ECO:0000256" key="5">
    <source>
        <dbReference type="ARBA" id="ARBA00023136"/>
    </source>
</evidence>
<feature type="transmembrane region" description="Helical" evidence="7">
    <location>
        <begin position="408"/>
        <end position="425"/>
    </location>
</feature>
<feature type="transmembrane region" description="Helical" evidence="7">
    <location>
        <begin position="186"/>
        <end position="204"/>
    </location>
</feature>
<accession>A0ABZ0W7E7</accession>
<dbReference type="CDD" id="cd10328">
    <property type="entry name" value="SLC5sbd_YidK"/>
    <property type="match status" value="1"/>
</dbReference>
<evidence type="ECO:0000256" key="1">
    <source>
        <dbReference type="ARBA" id="ARBA00004141"/>
    </source>
</evidence>
<dbReference type="InterPro" id="IPR038377">
    <property type="entry name" value="Na/Glc_symporter_sf"/>
</dbReference>
<reference evidence="8 9" key="1">
    <citation type="submission" date="2023-12" db="EMBL/GenBank/DDBJ databases">
        <title>Genome sequencing and assembly of bacterial species from a model synthetic community.</title>
        <authorList>
            <person name="Hogle S.L."/>
        </authorList>
    </citation>
    <scope>NUCLEOTIDE SEQUENCE [LARGE SCALE GENOMIC DNA]</scope>
    <source>
        <strain evidence="8 9">HAMBI_3031</strain>
    </source>
</reference>
<dbReference type="EMBL" id="CP139960">
    <property type="protein sequence ID" value="WQD38040.1"/>
    <property type="molecule type" value="Genomic_DNA"/>
</dbReference>
<keyword evidence="3 7" id="KW-0812">Transmembrane</keyword>